<accession>A0A8H5P0E5</accession>
<dbReference type="Proteomes" id="UP000547976">
    <property type="component" value="Unassembled WGS sequence"/>
</dbReference>
<evidence type="ECO:0000256" key="1">
    <source>
        <dbReference type="SAM" id="MobiDB-lite"/>
    </source>
</evidence>
<dbReference type="GeneID" id="59312037"/>
<proteinExistence type="predicted"/>
<dbReference type="EMBL" id="JAAOAV010000273">
    <property type="protein sequence ID" value="KAF5585219.1"/>
    <property type="molecule type" value="Genomic_DNA"/>
</dbReference>
<evidence type="ECO:0000313" key="3">
    <source>
        <dbReference type="EMBL" id="KAF5585219.1"/>
    </source>
</evidence>
<feature type="signal peptide" evidence="2">
    <location>
        <begin position="1"/>
        <end position="26"/>
    </location>
</feature>
<dbReference type="AlphaFoldDB" id="A0A8H5P0E5"/>
<keyword evidence="2" id="KW-0732">Signal</keyword>
<feature type="chain" id="PRO_5034017222" evidence="2">
    <location>
        <begin position="27"/>
        <end position="308"/>
    </location>
</feature>
<evidence type="ECO:0000313" key="4">
    <source>
        <dbReference type="Proteomes" id="UP000547976"/>
    </source>
</evidence>
<name>A0A8H5P0E5_GIBSU</name>
<sequence length="308" mass="31853">MLSVIHLRVAFALLAFALLAISSAAASPCKPLSAATTSGAISATITSTAVTSDASGETSLVTSVASTTEDESATSSTVVESSTKTIVSSAETSASSVETSDSSIIIETSAAITTTEATAETTTAEPTTTDATTTVAETTSSAAIPTFTMFASGSNAVAGRSLQTYNRDGTVAVFDPATDDDNPSVRQYFIDAQGRLVNDLGWFLCGYYGATNDELNKPATVAVCHSETPLQTAFLTCELDGPFAIECSVPAMSCVSSGSASMPPTCIPTTGYWRLNSVGVRPFGHTWQIGGSDTPDKYERMTMSIREI</sequence>
<organism evidence="3 4">
    <name type="scientific">Gibberella subglutinans</name>
    <name type="common">Fusarium subglutinans</name>
    <dbReference type="NCBI Taxonomy" id="42677"/>
    <lineage>
        <taxon>Eukaryota</taxon>
        <taxon>Fungi</taxon>
        <taxon>Dikarya</taxon>
        <taxon>Ascomycota</taxon>
        <taxon>Pezizomycotina</taxon>
        <taxon>Sordariomycetes</taxon>
        <taxon>Hypocreomycetidae</taxon>
        <taxon>Hypocreales</taxon>
        <taxon>Nectriaceae</taxon>
        <taxon>Fusarium</taxon>
        <taxon>Fusarium fujikuroi species complex</taxon>
    </lineage>
</organism>
<comment type="caution">
    <text evidence="3">The sequence shown here is derived from an EMBL/GenBank/DDBJ whole genome shotgun (WGS) entry which is preliminary data.</text>
</comment>
<dbReference type="OrthoDB" id="5104949at2759"/>
<keyword evidence="4" id="KW-1185">Reference proteome</keyword>
<reference evidence="3 4" key="1">
    <citation type="submission" date="2020-05" db="EMBL/GenBank/DDBJ databases">
        <title>Identification and distribution of gene clusters putatively required for synthesis of sphingolipid metabolism inhibitors in phylogenetically diverse species of the filamentous fungus Fusarium.</title>
        <authorList>
            <person name="Kim H.-S."/>
            <person name="Busman M."/>
            <person name="Brown D.W."/>
            <person name="Divon H."/>
            <person name="Uhlig S."/>
            <person name="Proctor R.H."/>
        </authorList>
    </citation>
    <scope>NUCLEOTIDE SEQUENCE [LARGE SCALE GENOMIC DNA]</scope>
    <source>
        <strain evidence="3 4">NRRL 66333</strain>
    </source>
</reference>
<dbReference type="RefSeq" id="XP_036531991.1">
    <property type="nucleotide sequence ID" value="XM_036677319.1"/>
</dbReference>
<gene>
    <name evidence="3" type="ORF">FSUBG_12522</name>
</gene>
<protein>
    <submittedName>
        <fullName evidence="3">Uncharacterized protein</fullName>
    </submittedName>
</protein>
<feature type="region of interest" description="Disordered" evidence="1">
    <location>
        <begin position="63"/>
        <end position="84"/>
    </location>
</feature>
<evidence type="ECO:0000256" key="2">
    <source>
        <dbReference type="SAM" id="SignalP"/>
    </source>
</evidence>